<reference evidence="2" key="2">
    <citation type="submission" date="2022-01" db="EMBL/GenBank/DDBJ databases">
        <authorList>
            <person name="Yamashiro T."/>
            <person name="Shiraishi A."/>
            <person name="Satake H."/>
            <person name="Nakayama K."/>
        </authorList>
    </citation>
    <scope>NUCLEOTIDE SEQUENCE</scope>
</reference>
<dbReference type="Proteomes" id="UP001151760">
    <property type="component" value="Unassembled WGS sequence"/>
</dbReference>
<sequence length="206" mass="23605">MVHHHLLYTISNSASVANTPKSSLMRTNPTDIFTLVSGSADREGLIEKVITETMTEPTMEEYVNKTRGDYYSGITKTMINGKAAYELKGKFLDDLLVVFPISLTGDASEWLMNEPQSSITTWVHLTEKFFGKYYPPSRTSKIVGTKAKWDSTNVVFENWLALKFTNHMMMDPFTKNDLWDYLKNSNDQEELTDEAFSDLEWGRRNC</sequence>
<name>A0ABQ4ZRF6_9ASTR</name>
<organism evidence="2 3">
    <name type="scientific">Tanacetum coccineum</name>
    <dbReference type="NCBI Taxonomy" id="301880"/>
    <lineage>
        <taxon>Eukaryota</taxon>
        <taxon>Viridiplantae</taxon>
        <taxon>Streptophyta</taxon>
        <taxon>Embryophyta</taxon>
        <taxon>Tracheophyta</taxon>
        <taxon>Spermatophyta</taxon>
        <taxon>Magnoliopsida</taxon>
        <taxon>eudicotyledons</taxon>
        <taxon>Gunneridae</taxon>
        <taxon>Pentapetalae</taxon>
        <taxon>asterids</taxon>
        <taxon>campanulids</taxon>
        <taxon>Asterales</taxon>
        <taxon>Asteraceae</taxon>
        <taxon>Asteroideae</taxon>
        <taxon>Anthemideae</taxon>
        <taxon>Anthemidinae</taxon>
        <taxon>Tanacetum</taxon>
    </lineage>
</organism>
<evidence type="ECO:0000259" key="1">
    <source>
        <dbReference type="Pfam" id="PF03732"/>
    </source>
</evidence>
<dbReference type="EMBL" id="BQNB010011512">
    <property type="protein sequence ID" value="GJS91527.1"/>
    <property type="molecule type" value="Genomic_DNA"/>
</dbReference>
<keyword evidence="3" id="KW-1185">Reference proteome</keyword>
<accession>A0ABQ4ZRF6</accession>
<evidence type="ECO:0000313" key="3">
    <source>
        <dbReference type="Proteomes" id="UP001151760"/>
    </source>
</evidence>
<dbReference type="InterPro" id="IPR005162">
    <property type="entry name" value="Retrotrans_gag_dom"/>
</dbReference>
<protein>
    <recommendedName>
        <fullName evidence="1">Retrotransposon gag domain-containing protein</fullName>
    </recommendedName>
</protein>
<gene>
    <name evidence="2" type="ORF">Tco_0774163</name>
</gene>
<feature type="domain" description="Retrotransposon gag" evidence="1">
    <location>
        <begin position="98"/>
        <end position="140"/>
    </location>
</feature>
<reference evidence="2" key="1">
    <citation type="journal article" date="2022" name="Int. J. Mol. Sci.">
        <title>Draft Genome of Tanacetum Coccineum: Genomic Comparison of Closely Related Tanacetum-Family Plants.</title>
        <authorList>
            <person name="Yamashiro T."/>
            <person name="Shiraishi A."/>
            <person name="Nakayama K."/>
            <person name="Satake H."/>
        </authorList>
    </citation>
    <scope>NUCLEOTIDE SEQUENCE</scope>
</reference>
<dbReference type="Pfam" id="PF03732">
    <property type="entry name" value="Retrotrans_gag"/>
    <property type="match status" value="1"/>
</dbReference>
<comment type="caution">
    <text evidence="2">The sequence shown here is derived from an EMBL/GenBank/DDBJ whole genome shotgun (WGS) entry which is preliminary data.</text>
</comment>
<evidence type="ECO:0000313" key="2">
    <source>
        <dbReference type="EMBL" id="GJS91527.1"/>
    </source>
</evidence>
<proteinExistence type="predicted"/>